<sequence>MGSYGFQLQSWIIQCLEIPHSGVSVSSLVHLSEERSPNFGNFIIEDTPNRLLYNKEISVHKYFRKKNPKTKANMLQQQEKNPKANRSLSASSVFVLISKEILIAQAEV</sequence>
<keyword evidence="2" id="KW-1185">Reference proteome</keyword>
<dbReference type="Proteomes" id="UP000269221">
    <property type="component" value="Unassembled WGS sequence"/>
</dbReference>
<dbReference type="EMBL" id="QRBI01000120">
    <property type="protein sequence ID" value="RMC06442.1"/>
    <property type="molecule type" value="Genomic_DNA"/>
</dbReference>
<proteinExistence type="predicted"/>
<comment type="caution">
    <text evidence="1">The sequence shown here is derived from an EMBL/GenBank/DDBJ whole genome shotgun (WGS) entry which is preliminary data.</text>
</comment>
<organism evidence="1 2">
    <name type="scientific">Hirundo rustica rustica</name>
    <dbReference type="NCBI Taxonomy" id="333673"/>
    <lineage>
        <taxon>Eukaryota</taxon>
        <taxon>Metazoa</taxon>
        <taxon>Chordata</taxon>
        <taxon>Craniata</taxon>
        <taxon>Vertebrata</taxon>
        <taxon>Euteleostomi</taxon>
        <taxon>Archelosauria</taxon>
        <taxon>Archosauria</taxon>
        <taxon>Dinosauria</taxon>
        <taxon>Saurischia</taxon>
        <taxon>Theropoda</taxon>
        <taxon>Coelurosauria</taxon>
        <taxon>Aves</taxon>
        <taxon>Neognathae</taxon>
        <taxon>Neoaves</taxon>
        <taxon>Telluraves</taxon>
        <taxon>Australaves</taxon>
        <taxon>Passeriformes</taxon>
        <taxon>Sylvioidea</taxon>
        <taxon>Hirundinidae</taxon>
        <taxon>Hirundo</taxon>
    </lineage>
</organism>
<gene>
    <name evidence="1" type="ORF">DUI87_15876</name>
</gene>
<reference evidence="1 2" key="1">
    <citation type="submission" date="2018-07" db="EMBL/GenBank/DDBJ databases">
        <title>A high quality draft genome assembly of the barn swallow (H. rustica rustica).</title>
        <authorList>
            <person name="Formenti G."/>
            <person name="Chiara M."/>
            <person name="Poveda L."/>
            <person name="Francoijs K.-J."/>
            <person name="Bonisoli-Alquati A."/>
            <person name="Canova L."/>
            <person name="Gianfranceschi L."/>
            <person name="Horner D.S."/>
            <person name="Saino N."/>
        </authorList>
    </citation>
    <scope>NUCLEOTIDE SEQUENCE [LARGE SCALE GENOMIC DNA]</scope>
    <source>
        <strain evidence="1">Chelidonia</strain>
        <tissue evidence="1">Blood</tissue>
    </source>
</reference>
<evidence type="ECO:0000313" key="1">
    <source>
        <dbReference type="EMBL" id="RMC06442.1"/>
    </source>
</evidence>
<accession>A0A3M0JZQ8</accession>
<evidence type="ECO:0000313" key="2">
    <source>
        <dbReference type="Proteomes" id="UP000269221"/>
    </source>
</evidence>
<name>A0A3M0JZQ8_HIRRU</name>
<dbReference type="AlphaFoldDB" id="A0A3M0JZQ8"/>
<protein>
    <submittedName>
        <fullName evidence="1">Uncharacterized protein</fullName>
    </submittedName>
</protein>